<feature type="transmembrane region" description="Helical" evidence="1">
    <location>
        <begin position="65"/>
        <end position="84"/>
    </location>
</feature>
<evidence type="ECO:0000313" key="2">
    <source>
        <dbReference type="EMBL" id="AFK06344.1"/>
    </source>
</evidence>
<keyword evidence="1" id="KW-0812">Transmembrane</keyword>
<dbReference type="KEGG" id="mpg:Theba_0626"/>
<dbReference type="Pfam" id="PF04657">
    <property type="entry name" value="DMT_YdcZ"/>
    <property type="match status" value="1"/>
</dbReference>
<dbReference type="GeneID" id="87106472"/>
<dbReference type="STRING" id="660470.Theba_0626"/>
<protein>
    <recommendedName>
        <fullName evidence="4">EamA-like transporter family</fullName>
    </recommendedName>
</protein>
<dbReference type="PANTHER" id="PTHR34821">
    <property type="entry name" value="INNER MEMBRANE PROTEIN YDCZ"/>
    <property type="match status" value="1"/>
</dbReference>
<name>I2F341_9BACT</name>
<evidence type="ECO:0000256" key="1">
    <source>
        <dbReference type="SAM" id="Phobius"/>
    </source>
</evidence>
<sequence precursor="true">MIRGVFFAIAAGIVIAMQSVFSARLGEKIGFFGSNFFIHGTGFLLASVLLFFFGKGEMTLESLKGLNPLYYTAGFIGVLIILSISQGVSSLGASRAIVIIVVTQIVFALIISVAGLFGELPIDLTPSKVIGLFLMLSGVLIYQLAK</sequence>
<feature type="transmembrane region" description="Helical" evidence="1">
    <location>
        <begin position="96"/>
        <end position="117"/>
    </location>
</feature>
<feature type="transmembrane region" description="Helical" evidence="1">
    <location>
        <begin position="129"/>
        <end position="145"/>
    </location>
</feature>
<dbReference type="HOGENOM" id="CLU_068878_4_0_0"/>
<reference evidence="2 3" key="1">
    <citation type="journal article" date="2012" name="Genome Biol. Evol.">
        <title>Genome Sequence of the Mesophilic Thermotogales Bacterium Mesotoga prima MesG1.Ag.4.2 Reveals the Largest Thermotogales Genome To Date.</title>
        <authorList>
            <person name="Zhaxybayeva O."/>
            <person name="Swithers K.S."/>
            <person name="Foght J."/>
            <person name="Green A.G."/>
            <person name="Bruce D."/>
            <person name="Detter C."/>
            <person name="Han S."/>
            <person name="Teshima H."/>
            <person name="Han J."/>
            <person name="Woyke T."/>
            <person name="Pitluck S."/>
            <person name="Nolan M."/>
            <person name="Ivanova N."/>
            <person name="Pati A."/>
            <person name="Land M.L."/>
            <person name="Dlutek M."/>
            <person name="Doolittle W.F."/>
            <person name="Noll K.M."/>
            <person name="Nesbo C.L."/>
        </authorList>
    </citation>
    <scope>NUCLEOTIDE SEQUENCE [LARGE SCALE GENOMIC DNA]</scope>
    <source>
        <strain evidence="3">mesG1.Ag.4.2</strain>
    </source>
</reference>
<dbReference type="Proteomes" id="UP000002881">
    <property type="component" value="Chromosome"/>
</dbReference>
<feature type="transmembrane region" description="Helical" evidence="1">
    <location>
        <begin position="32"/>
        <end position="53"/>
    </location>
</feature>
<keyword evidence="3" id="KW-1185">Reference proteome</keyword>
<evidence type="ECO:0008006" key="4">
    <source>
        <dbReference type="Google" id="ProtNLM"/>
    </source>
</evidence>
<organism evidence="2 3">
    <name type="scientific">Mesotoga prima MesG1.Ag.4.2</name>
    <dbReference type="NCBI Taxonomy" id="660470"/>
    <lineage>
        <taxon>Bacteria</taxon>
        <taxon>Thermotogati</taxon>
        <taxon>Thermotogota</taxon>
        <taxon>Thermotogae</taxon>
        <taxon>Kosmotogales</taxon>
        <taxon>Kosmotogaceae</taxon>
        <taxon>Mesotoga</taxon>
    </lineage>
</organism>
<dbReference type="InterPro" id="IPR006750">
    <property type="entry name" value="YdcZ"/>
</dbReference>
<dbReference type="PANTHER" id="PTHR34821:SF3">
    <property type="entry name" value="MEMBRANE PROTEIN"/>
    <property type="match status" value="1"/>
</dbReference>
<dbReference type="AlphaFoldDB" id="I2F341"/>
<keyword evidence="1" id="KW-0472">Membrane</keyword>
<dbReference type="GO" id="GO:0005886">
    <property type="term" value="C:plasma membrane"/>
    <property type="evidence" value="ECO:0007669"/>
    <property type="project" value="TreeGrafter"/>
</dbReference>
<proteinExistence type="predicted"/>
<dbReference type="eggNOG" id="COG3238">
    <property type="taxonomic scope" value="Bacteria"/>
</dbReference>
<dbReference type="EMBL" id="CP003532">
    <property type="protein sequence ID" value="AFK06344.1"/>
    <property type="molecule type" value="Genomic_DNA"/>
</dbReference>
<accession>I2F341</accession>
<evidence type="ECO:0000313" key="3">
    <source>
        <dbReference type="Proteomes" id="UP000002881"/>
    </source>
</evidence>
<gene>
    <name evidence="2" type="ORF">Theba_0626</name>
</gene>
<dbReference type="RefSeq" id="WP_014730422.1">
    <property type="nucleotide sequence ID" value="NC_017934.1"/>
</dbReference>
<keyword evidence="1" id="KW-1133">Transmembrane helix</keyword>